<proteinExistence type="predicted"/>
<dbReference type="RefSeq" id="WP_164049212.1">
    <property type="nucleotide sequence ID" value="NZ_WUFV01000025.1"/>
</dbReference>
<name>A0A7K3VP74_RHILE</name>
<dbReference type="AlphaFoldDB" id="A0A7K3VP74"/>
<dbReference type="EMBL" id="WUFV01000025">
    <property type="protein sequence ID" value="NEK18985.1"/>
    <property type="molecule type" value="Genomic_DNA"/>
</dbReference>
<accession>A0A7K3VP74</accession>
<evidence type="ECO:0000313" key="1">
    <source>
        <dbReference type="EMBL" id="NEK18985.1"/>
    </source>
</evidence>
<reference evidence="1 2" key="1">
    <citation type="submission" date="2019-12" db="EMBL/GenBank/DDBJ databases">
        <title>Rhizobium genotypes associated with high levels of biological nitrogen fixation by grain legumes in a temperate-maritime cropping system.</title>
        <authorList>
            <person name="Maluk M."/>
            <person name="Francesc Ferrando Molina F."/>
            <person name="Lopez Del Egido L."/>
            <person name="Lafos M."/>
            <person name="Langarica-Fuentes A."/>
            <person name="Gebre Yohannes G."/>
            <person name="Young M.W."/>
            <person name="Martin P."/>
            <person name="Gantlett R."/>
            <person name="Kenicer G."/>
            <person name="Hawes C."/>
            <person name="Begg G.S."/>
            <person name="Quilliam R.S."/>
            <person name="Squire G.R."/>
            <person name="Poole P.S."/>
            <person name="Young P.W."/>
            <person name="Iannetta P.M."/>
            <person name="James E.K."/>
        </authorList>
    </citation>
    <scope>NUCLEOTIDE SEQUENCE [LARGE SCALE GENOMIC DNA]</scope>
    <source>
        <strain evidence="1 2">JHI54</strain>
    </source>
</reference>
<evidence type="ECO:0000313" key="2">
    <source>
        <dbReference type="Proteomes" id="UP000471705"/>
    </source>
</evidence>
<sequence length="328" mass="38062">MRMFSFLDGLLKIDADEIMKRTSPLPSDTVLISGTLVEGIGNKHSDIDVYVITDELPDEARLGKHQFTGYHQGRIRQYYDYIGADGFGFDVEYYTWTEVQEMISQVGELYRRARSHTKILRQKLKYGDDDALHKFRVGECLTGKDRYKAAFDTQTWKQLCFTQYRNKTGGFPEFKDMMGAWGSGDYDTSLFVCRAYLADQAAGLYHLTGISNTKPKWIAQNLKRLPVELHELAEDILRWFFEGTGDHTARKEAVLKACDLLDRIYAAEQRLLASDPTFYSPEEALLLTEEEFQRELYHDPQTLIEFEHRRLLFSGADKTLRQFMKQYS</sequence>
<comment type="caution">
    <text evidence="1">The sequence shown here is derived from an EMBL/GenBank/DDBJ whole genome shotgun (WGS) entry which is preliminary data.</text>
</comment>
<organism evidence="1 2">
    <name type="scientific">Rhizobium leguminosarum</name>
    <dbReference type="NCBI Taxonomy" id="384"/>
    <lineage>
        <taxon>Bacteria</taxon>
        <taxon>Pseudomonadati</taxon>
        <taxon>Pseudomonadota</taxon>
        <taxon>Alphaproteobacteria</taxon>
        <taxon>Hyphomicrobiales</taxon>
        <taxon>Rhizobiaceae</taxon>
        <taxon>Rhizobium/Agrobacterium group</taxon>
        <taxon>Rhizobium</taxon>
    </lineage>
</organism>
<protein>
    <submittedName>
        <fullName evidence="1">Uncharacterized protein</fullName>
    </submittedName>
</protein>
<gene>
    <name evidence="1" type="ORF">GR257_29795</name>
</gene>
<dbReference type="Proteomes" id="UP000471705">
    <property type="component" value="Unassembled WGS sequence"/>
</dbReference>